<keyword evidence="14" id="KW-1185">Reference proteome</keyword>
<dbReference type="GO" id="GO:0005886">
    <property type="term" value="C:plasma membrane"/>
    <property type="evidence" value="ECO:0007669"/>
    <property type="project" value="UniProtKB-SubCell"/>
</dbReference>
<dbReference type="InterPro" id="IPR018764">
    <property type="entry name" value="RskA_C"/>
</dbReference>
<evidence type="ECO:0000256" key="5">
    <source>
        <dbReference type="ARBA" id="ARBA00023015"/>
    </source>
</evidence>
<dbReference type="Gene3D" id="1.10.10.1320">
    <property type="entry name" value="Anti-sigma factor, zinc-finger domain"/>
    <property type="match status" value="1"/>
</dbReference>
<dbReference type="AlphaFoldDB" id="A0A848KPF7"/>
<evidence type="ECO:0000256" key="6">
    <source>
        <dbReference type="ARBA" id="ARBA00023136"/>
    </source>
</evidence>
<protein>
    <recommendedName>
        <fullName evidence="9">Regulator of SigK</fullName>
    </recommendedName>
    <alternativeName>
        <fullName evidence="8">Sigma-K anti-sigma factor RskA</fullName>
    </alternativeName>
</protein>
<gene>
    <name evidence="13" type="ORF">HH308_02705</name>
</gene>
<dbReference type="GO" id="GO:0006417">
    <property type="term" value="P:regulation of translation"/>
    <property type="evidence" value="ECO:0007669"/>
    <property type="project" value="TreeGrafter"/>
</dbReference>
<dbReference type="Pfam" id="PF10099">
    <property type="entry name" value="RskA_C"/>
    <property type="match status" value="1"/>
</dbReference>
<dbReference type="PANTHER" id="PTHR37461:SF1">
    <property type="entry name" value="ANTI-SIGMA-K FACTOR RSKA"/>
    <property type="match status" value="1"/>
</dbReference>
<dbReference type="PANTHER" id="PTHR37461">
    <property type="entry name" value="ANTI-SIGMA-K FACTOR RSKA"/>
    <property type="match status" value="1"/>
</dbReference>
<dbReference type="InterPro" id="IPR051474">
    <property type="entry name" value="Anti-sigma-K/W_factor"/>
</dbReference>
<keyword evidence="4 10" id="KW-1133">Transmembrane helix</keyword>
<evidence type="ECO:0000256" key="7">
    <source>
        <dbReference type="ARBA" id="ARBA00023163"/>
    </source>
</evidence>
<dbReference type="EMBL" id="JABBNB010000002">
    <property type="protein sequence ID" value="NMO00122.1"/>
    <property type="molecule type" value="Genomic_DNA"/>
</dbReference>
<evidence type="ECO:0000256" key="3">
    <source>
        <dbReference type="ARBA" id="ARBA00022692"/>
    </source>
</evidence>
<dbReference type="InterPro" id="IPR041916">
    <property type="entry name" value="Anti_sigma_zinc_sf"/>
</dbReference>
<evidence type="ECO:0000256" key="8">
    <source>
        <dbReference type="ARBA" id="ARBA00029829"/>
    </source>
</evidence>
<evidence type="ECO:0000256" key="2">
    <source>
        <dbReference type="ARBA" id="ARBA00022475"/>
    </source>
</evidence>
<evidence type="ECO:0000313" key="13">
    <source>
        <dbReference type="EMBL" id="NMO00122.1"/>
    </source>
</evidence>
<feature type="domain" description="Anti-sigma-K factor RskA N-terminal" evidence="12">
    <location>
        <begin position="12"/>
        <end position="54"/>
    </location>
</feature>
<feature type="transmembrane region" description="Helical" evidence="10">
    <location>
        <begin position="113"/>
        <end position="134"/>
    </location>
</feature>
<dbReference type="GO" id="GO:0016989">
    <property type="term" value="F:sigma factor antagonist activity"/>
    <property type="evidence" value="ECO:0007669"/>
    <property type="project" value="TreeGrafter"/>
</dbReference>
<keyword evidence="3 10" id="KW-0812">Transmembrane</keyword>
<evidence type="ECO:0000256" key="9">
    <source>
        <dbReference type="ARBA" id="ARBA00030803"/>
    </source>
</evidence>
<accession>A0A848KPF7</accession>
<evidence type="ECO:0000259" key="12">
    <source>
        <dbReference type="Pfam" id="PF22618"/>
    </source>
</evidence>
<reference evidence="13 14" key="1">
    <citation type="submission" date="2020-04" db="EMBL/GenBank/DDBJ databases">
        <title>Gordonia sp. nov. TBRC 11910.</title>
        <authorList>
            <person name="Suriyachadkun C."/>
        </authorList>
    </citation>
    <scope>NUCLEOTIDE SEQUENCE [LARGE SCALE GENOMIC DNA]</scope>
    <source>
        <strain evidence="13 14">TBRC 11910</strain>
    </source>
</reference>
<dbReference type="Proteomes" id="UP000550729">
    <property type="component" value="Unassembled WGS sequence"/>
</dbReference>
<comment type="subcellular location">
    <subcellularLocation>
        <location evidence="1">Cell membrane</location>
        <topology evidence="1">Single-pass membrane protein</topology>
    </subcellularLocation>
</comment>
<dbReference type="Pfam" id="PF22618">
    <property type="entry name" value="RskA_N"/>
    <property type="match status" value="1"/>
</dbReference>
<evidence type="ECO:0000259" key="11">
    <source>
        <dbReference type="Pfam" id="PF10099"/>
    </source>
</evidence>
<dbReference type="InterPro" id="IPR053877">
    <property type="entry name" value="RskA_N"/>
</dbReference>
<name>A0A848KPF7_9ACTN</name>
<keyword evidence="5" id="KW-0805">Transcription regulation</keyword>
<evidence type="ECO:0000256" key="1">
    <source>
        <dbReference type="ARBA" id="ARBA00004162"/>
    </source>
</evidence>
<evidence type="ECO:0000313" key="14">
    <source>
        <dbReference type="Proteomes" id="UP000550729"/>
    </source>
</evidence>
<organism evidence="13 14">
    <name type="scientific">Gordonia asplenii</name>
    <dbReference type="NCBI Taxonomy" id="2725283"/>
    <lineage>
        <taxon>Bacteria</taxon>
        <taxon>Bacillati</taxon>
        <taxon>Actinomycetota</taxon>
        <taxon>Actinomycetes</taxon>
        <taxon>Mycobacteriales</taxon>
        <taxon>Gordoniaceae</taxon>
        <taxon>Gordonia</taxon>
    </lineage>
</organism>
<proteinExistence type="predicted"/>
<dbReference type="RefSeq" id="WP_170192637.1">
    <property type="nucleotide sequence ID" value="NZ_JABBNB010000002.1"/>
</dbReference>
<feature type="domain" description="Anti-sigma K factor RskA C-terminal" evidence="11">
    <location>
        <begin position="117"/>
        <end position="251"/>
    </location>
</feature>
<keyword evidence="7" id="KW-0804">Transcription</keyword>
<comment type="caution">
    <text evidence="13">The sequence shown here is derived from an EMBL/GenBank/DDBJ whole genome shotgun (WGS) entry which is preliminary data.</text>
</comment>
<keyword evidence="2" id="KW-1003">Cell membrane</keyword>
<sequence length="259" mass="27246">MSDDDWLDEHVELYAIDGLPVEERRRVAEELAGLPAARREEYDARIVETQETIADYASRYAVNAPEQVRRQVLADFERRVPTATGAAESSPRPRHARPEVVTPITSSHRWRRVAAFVAAAAVVVAAAIGGGVLIGRATAPTSQSTQADGVAAVLSAPDAAVANGRLSDGRGNIVVVTSRQRNQAVALLRGGTAVPTDRSLQLWLVGKKASPVSAGIVDSASAPPVLIDQVDGSAVLAVTLEPRGGSSAPTTPLLTEVRL</sequence>
<evidence type="ECO:0000256" key="4">
    <source>
        <dbReference type="ARBA" id="ARBA00022989"/>
    </source>
</evidence>
<evidence type="ECO:0000256" key="10">
    <source>
        <dbReference type="SAM" id="Phobius"/>
    </source>
</evidence>
<keyword evidence="6 10" id="KW-0472">Membrane</keyword>